<organism evidence="2">
    <name type="scientific">gut metagenome</name>
    <dbReference type="NCBI Taxonomy" id="749906"/>
    <lineage>
        <taxon>unclassified sequences</taxon>
        <taxon>metagenomes</taxon>
        <taxon>organismal metagenomes</taxon>
    </lineage>
</organism>
<comment type="caution">
    <text evidence="2">The sequence shown here is derived from an EMBL/GenBank/DDBJ whole genome shotgun (WGS) entry which is preliminary data.</text>
</comment>
<dbReference type="InterPro" id="IPR005135">
    <property type="entry name" value="Endo/exonuclease/phosphatase"/>
</dbReference>
<dbReference type="GO" id="GO:0016020">
    <property type="term" value="C:membrane"/>
    <property type="evidence" value="ECO:0007669"/>
    <property type="project" value="GOC"/>
</dbReference>
<feature type="domain" description="Endonuclease/exonuclease/phosphatase" evidence="1">
    <location>
        <begin position="1"/>
        <end position="216"/>
    </location>
</feature>
<dbReference type="PANTHER" id="PTHR14859:SF15">
    <property type="entry name" value="ENDONUCLEASE_EXONUCLEASE_PHOSPHATASE DOMAIN-CONTAINING PROTEIN"/>
    <property type="match status" value="1"/>
</dbReference>
<name>J9CPK8_9ZZZZ</name>
<accession>J9CPK8</accession>
<sequence length="290" mass="32633">MTYNVHNGIGMDGKRDYRRIGERIRTSGAEFVALQELDSATRRSGGANVLNEIALQTRLYPTFAKAIDFDGGSYGIGILSATPPQWVKRIALPGREERRQLLIAAFDHFILANVHLSLHADDRKASLPIILREAEKADRPFLLLGDWNDSPQSDFLKAVSEHFDILNPTQHPTYPAQAPNTCIDYIAVYRKPNNTINKTPNPTTYEKEKAATKWPYVRHAQIIADTVASDHRPVRLSLQFPLPGNKLLLAPPYLQNTSSEGISIMTQTRAHCRVWVEYGKDSLHLQRVQA</sequence>
<protein>
    <submittedName>
        <fullName evidence="2">Metallophosphoesterase</fullName>
    </submittedName>
</protein>
<dbReference type="EMBL" id="AMCI01002710">
    <property type="protein sequence ID" value="EJX02036.1"/>
    <property type="molecule type" value="Genomic_DNA"/>
</dbReference>
<evidence type="ECO:0000259" key="1">
    <source>
        <dbReference type="Pfam" id="PF03372"/>
    </source>
</evidence>
<proteinExistence type="predicted"/>
<dbReference type="Gene3D" id="3.60.10.10">
    <property type="entry name" value="Endonuclease/exonuclease/phosphatase"/>
    <property type="match status" value="1"/>
</dbReference>
<dbReference type="PANTHER" id="PTHR14859">
    <property type="entry name" value="CALCOFLUOR WHITE HYPERSENSITIVE PROTEIN PRECURSOR"/>
    <property type="match status" value="1"/>
</dbReference>
<gene>
    <name evidence="2" type="ORF">EVA_09858</name>
</gene>
<feature type="non-terminal residue" evidence="2">
    <location>
        <position position="290"/>
    </location>
</feature>
<dbReference type="Pfam" id="PF03372">
    <property type="entry name" value="Exo_endo_phos"/>
    <property type="match status" value="1"/>
</dbReference>
<dbReference type="InterPro" id="IPR051916">
    <property type="entry name" value="GPI-anchor_lipid_remodeler"/>
</dbReference>
<dbReference type="GO" id="GO:0003824">
    <property type="term" value="F:catalytic activity"/>
    <property type="evidence" value="ECO:0007669"/>
    <property type="project" value="InterPro"/>
</dbReference>
<dbReference type="AlphaFoldDB" id="J9CPK8"/>
<dbReference type="GO" id="GO:0006506">
    <property type="term" value="P:GPI anchor biosynthetic process"/>
    <property type="evidence" value="ECO:0007669"/>
    <property type="project" value="TreeGrafter"/>
</dbReference>
<reference evidence="2" key="1">
    <citation type="journal article" date="2012" name="PLoS ONE">
        <title>Gene sets for utilization of primary and secondary nutrition supplies in the distal gut of endangered iberian lynx.</title>
        <authorList>
            <person name="Alcaide M."/>
            <person name="Messina E."/>
            <person name="Richter M."/>
            <person name="Bargiela R."/>
            <person name="Peplies J."/>
            <person name="Huws S.A."/>
            <person name="Newbold C.J."/>
            <person name="Golyshin P.N."/>
            <person name="Simon M.A."/>
            <person name="Lopez G."/>
            <person name="Yakimov M.M."/>
            <person name="Ferrer M."/>
        </authorList>
    </citation>
    <scope>NUCLEOTIDE SEQUENCE</scope>
</reference>
<dbReference type="SUPFAM" id="SSF56219">
    <property type="entry name" value="DNase I-like"/>
    <property type="match status" value="1"/>
</dbReference>
<dbReference type="InterPro" id="IPR036691">
    <property type="entry name" value="Endo/exonu/phosph_ase_sf"/>
</dbReference>
<evidence type="ECO:0000313" key="2">
    <source>
        <dbReference type="EMBL" id="EJX02036.1"/>
    </source>
</evidence>